<dbReference type="SUPFAM" id="SSF55846">
    <property type="entry name" value="N-acetylmuramoyl-L-alanine amidase-like"/>
    <property type="match status" value="1"/>
</dbReference>
<evidence type="ECO:0000313" key="1">
    <source>
        <dbReference type="EMBL" id="JAG79589.1"/>
    </source>
</evidence>
<proteinExistence type="predicted"/>
<dbReference type="EMBL" id="GBYB01009822">
    <property type="protein sequence ID" value="JAG79589.1"/>
    <property type="molecule type" value="Transcribed_RNA"/>
</dbReference>
<reference evidence="1" key="1">
    <citation type="submission" date="2015-01" db="EMBL/GenBank/DDBJ databases">
        <title>Transcriptome Assembly of Fopius arisanus.</title>
        <authorList>
            <person name="Geib S."/>
        </authorList>
    </citation>
    <scope>NUCLEOTIDE SEQUENCE</scope>
</reference>
<name>A0A0C9RA12_9HYME</name>
<dbReference type="AlphaFoldDB" id="A0A0C9RA12"/>
<organism evidence="1">
    <name type="scientific">Fopius arisanus</name>
    <dbReference type="NCBI Taxonomy" id="64838"/>
    <lineage>
        <taxon>Eukaryota</taxon>
        <taxon>Metazoa</taxon>
        <taxon>Ecdysozoa</taxon>
        <taxon>Arthropoda</taxon>
        <taxon>Hexapoda</taxon>
        <taxon>Insecta</taxon>
        <taxon>Pterygota</taxon>
        <taxon>Neoptera</taxon>
        <taxon>Endopterygota</taxon>
        <taxon>Hymenoptera</taxon>
        <taxon>Apocrita</taxon>
        <taxon>Ichneumonoidea</taxon>
        <taxon>Braconidae</taxon>
        <taxon>Opiinae</taxon>
        <taxon>Fopius</taxon>
    </lineage>
</organism>
<feature type="non-terminal residue" evidence="1">
    <location>
        <position position="165"/>
    </location>
</feature>
<dbReference type="Gene3D" id="3.40.80.10">
    <property type="entry name" value="Peptidoglycan recognition protein-like"/>
    <property type="match status" value="1"/>
</dbReference>
<accession>A0A0C9RA12</accession>
<dbReference type="InterPro" id="IPR036505">
    <property type="entry name" value="Amidase/PGRP_sf"/>
</dbReference>
<sequence>MLTQNLDHFSMNITNRKDWGANETNDTRPFKVNPPEIVIIHNTGSWSCNSTKNCRKTLVDMQKLRTEGESFEYDYKFIEKLGIPVNFVIATVAAPHTYNFGEVSLGITFMAKDWFDLSSYCLPVVIEEEIHGVSEGFITVEEIVQMNSGMADFKITIEVDHSEVG</sequence>
<dbReference type="GO" id="GO:0008745">
    <property type="term" value="F:N-acetylmuramoyl-L-alanine amidase activity"/>
    <property type="evidence" value="ECO:0007669"/>
    <property type="project" value="InterPro"/>
</dbReference>
<dbReference type="GO" id="GO:0009253">
    <property type="term" value="P:peptidoglycan catabolic process"/>
    <property type="evidence" value="ECO:0007669"/>
    <property type="project" value="InterPro"/>
</dbReference>
<protein>
    <submittedName>
        <fullName evidence="1">Pglyrp3 protein</fullName>
    </submittedName>
</protein>
<gene>
    <name evidence="1" type="primary">Pglyrp3</name>
    <name evidence="1" type="ORF">g.12624</name>
</gene>